<feature type="transmembrane region" description="Helical" evidence="1">
    <location>
        <begin position="101"/>
        <end position="119"/>
    </location>
</feature>
<dbReference type="RefSeq" id="WP_289599413.1">
    <property type="nucleotide sequence ID" value="NZ_JAUDCL010000006.1"/>
</dbReference>
<comment type="caution">
    <text evidence="2">The sequence shown here is derived from an EMBL/GenBank/DDBJ whole genome shotgun (WGS) entry which is preliminary data.</text>
</comment>
<keyword evidence="3" id="KW-1185">Reference proteome</keyword>
<keyword evidence="1" id="KW-1133">Transmembrane helix</keyword>
<dbReference type="Pfam" id="PF06912">
    <property type="entry name" value="DUF1275"/>
    <property type="match status" value="1"/>
</dbReference>
<feature type="transmembrane region" description="Helical" evidence="1">
    <location>
        <begin position="208"/>
        <end position="226"/>
    </location>
</feature>
<evidence type="ECO:0000313" key="3">
    <source>
        <dbReference type="Proteomes" id="UP001529380"/>
    </source>
</evidence>
<dbReference type="Proteomes" id="UP001529380">
    <property type="component" value="Unassembled WGS sequence"/>
</dbReference>
<organism evidence="2 3">
    <name type="scientific">Allofournierella massiliensis</name>
    <dbReference type="NCBI Taxonomy" id="1650663"/>
    <lineage>
        <taxon>Bacteria</taxon>
        <taxon>Bacillati</taxon>
        <taxon>Bacillota</taxon>
        <taxon>Clostridia</taxon>
        <taxon>Eubacteriales</taxon>
        <taxon>Oscillospiraceae</taxon>
        <taxon>Allofournierella</taxon>
    </lineage>
</organism>
<dbReference type="PANTHER" id="PTHR37314">
    <property type="entry name" value="SLR0142 PROTEIN"/>
    <property type="match status" value="1"/>
</dbReference>
<keyword evidence="1" id="KW-0812">Transmembrane</keyword>
<feature type="transmembrane region" description="Helical" evidence="1">
    <location>
        <begin position="15"/>
        <end position="35"/>
    </location>
</feature>
<dbReference type="EMBL" id="JAUDCL010000006">
    <property type="protein sequence ID" value="MDM8200697.1"/>
    <property type="molecule type" value="Genomic_DNA"/>
</dbReference>
<feature type="transmembrane region" description="Helical" evidence="1">
    <location>
        <begin position="61"/>
        <end position="81"/>
    </location>
</feature>
<proteinExistence type="predicted"/>
<accession>A0ABT7UP70</accession>
<evidence type="ECO:0000313" key="2">
    <source>
        <dbReference type="EMBL" id="MDM8200697.1"/>
    </source>
</evidence>
<evidence type="ECO:0000256" key="1">
    <source>
        <dbReference type="SAM" id="Phobius"/>
    </source>
</evidence>
<keyword evidence="1" id="KW-0472">Membrane</keyword>
<dbReference type="PANTHER" id="PTHR37314:SF4">
    <property type="entry name" value="UPF0700 TRANSMEMBRANE PROTEIN YOAK"/>
    <property type="match status" value="1"/>
</dbReference>
<reference evidence="2 3" key="2">
    <citation type="submission" date="2023-06" db="EMBL/GenBank/DDBJ databases">
        <title>Identification and characterization of horizontal gene transfer across gut microbiota members of farm animals based on homology search.</title>
        <authorList>
            <person name="Schwarzerova J."/>
            <person name="Nykrynova M."/>
            <person name="Jureckova K."/>
            <person name="Cejkova D."/>
            <person name="Rychlik I."/>
        </authorList>
    </citation>
    <scope>NUCLEOTIDE SEQUENCE [LARGE SCALE GENOMIC DNA]</scope>
    <source>
        <strain evidence="2 3">ET340</strain>
    </source>
</reference>
<feature type="transmembrane region" description="Helical" evidence="1">
    <location>
        <begin position="181"/>
        <end position="201"/>
    </location>
</feature>
<dbReference type="InterPro" id="IPR010699">
    <property type="entry name" value="DUF1275"/>
</dbReference>
<name>A0ABT7UP70_9FIRM</name>
<protein>
    <submittedName>
        <fullName evidence="2">YoaK family protein</fullName>
    </submittedName>
</protein>
<reference evidence="3" key="1">
    <citation type="submission" date="2023-06" db="EMBL/GenBank/DDBJ databases">
        <title>Identification and characterization of horizontal gene transfer across gut microbiota members of farm animals based on homology search.</title>
        <authorList>
            <person name="Zeman M."/>
            <person name="Kubasova T."/>
            <person name="Jahodarova E."/>
            <person name="Nykrynova M."/>
            <person name="Rychlik I."/>
        </authorList>
    </citation>
    <scope>NUCLEOTIDE SEQUENCE [LARGE SCALE GENOMIC DNA]</scope>
    <source>
        <strain evidence="3">ET340</strain>
    </source>
</reference>
<reference evidence="2 3" key="3">
    <citation type="submission" date="2023-06" db="EMBL/GenBank/DDBJ databases">
        <authorList>
            <person name="Zeman M."/>
            <person name="Kubasova T."/>
            <person name="Jahodarova E."/>
            <person name="Nykrynova M."/>
            <person name="Rychlik I."/>
        </authorList>
    </citation>
    <scope>NUCLEOTIDE SEQUENCE [LARGE SCALE GENOMIC DNA]</scope>
    <source>
        <strain evidence="2 3">ET340</strain>
    </source>
</reference>
<sequence length="234" mass="25138">MVNNKQQAVVQSSEALRVGLLLAMAGGFLDAYTYLGRGHVFANAQTGNIVMLGVDAARGDWAGAGHYLLPILAFVAGVLLAEWIRARGKARPGGRLHWRQWVLLIELAVLAVVGFLPAAEGWNDLANVCVSFVCSLQVESFRRVHGRAYATTMCTGNLRSGTELLVQYRRTGDKTLLAHMFNYYGVILAFVVGAGISALVCEPLGTGAIWLACLVLAVVLGMLFSSEWETSGPV</sequence>
<gene>
    <name evidence="2" type="ORF">QUW08_05220</name>
</gene>